<dbReference type="Proteomes" id="UP000276133">
    <property type="component" value="Unassembled WGS sequence"/>
</dbReference>
<name>A0A3M7PMQ1_BRAPC</name>
<organism evidence="1 2">
    <name type="scientific">Brachionus plicatilis</name>
    <name type="common">Marine rotifer</name>
    <name type="synonym">Brachionus muelleri</name>
    <dbReference type="NCBI Taxonomy" id="10195"/>
    <lineage>
        <taxon>Eukaryota</taxon>
        <taxon>Metazoa</taxon>
        <taxon>Spiralia</taxon>
        <taxon>Gnathifera</taxon>
        <taxon>Rotifera</taxon>
        <taxon>Eurotatoria</taxon>
        <taxon>Monogononta</taxon>
        <taxon>Pseudotrocha</taxon>
        <taxon>Ploima</taxon>
        <taxon>Brachionidae</taxon>
        <taxon>Brachionus</taxon>
    </lineage>
</organism>
<protein>
    <submittedName>
        <fullName evidence="1">Uncharacterized protein</fullName>
    </submittedName>
</protein>
<keyword evidence="2" id="KW-1185">Reference proteome</keyword>
<evidence type="ECO:0000313" key="2">
    <source>
        <dbReference type="Proteomes" id="UP000276133"/>
    </source>
</evidence>
<accession>A0A3M7PMQ1</accession>
<dbReference type="AlphaFoldDB" id="A0A3M7PMQ1"/>
<gene>
    <name evidence="1" type="ORF">BpHYR1_032550</name>
</gene>
<sequence length="262" mass="30072">MIVLILKFDLKLQFAFLKIIFFLKAKKMRMIINFGKKIQKSKDSRNIILTQDHGNKFIREMLNNIILELDFVSFGLQFFGLNVISVFFDSTSVDLTSETLVTSSWENAKLNLLASVNKIETTEAANAPTSPKPMPKYLLKSASCDSMVLFCTKFVLFRWLFFEIKNDGCAMNKTPENVIVNANKWQMVYFSFRMIRDKTDTIMMLQLTRDIVSDGSISLKDNVMTKRPMVPKRARNIKILRCPASPSSFSLWQTAKTSITVN</sequence>
<reference evidence="1 2" key="1">
    <citation type="journal article" date="2018" name="Sci. Rep.">
        <title>Genomic signatures of local adaptation to the degree of environmental predictability in rotifers.</title>
        <authorList>
            <person name="Franch-Gras L."/>
            <person name="Hahn C."/>
            <person name="Garcia-Roger E.M."/>
            <person name="Carmona M.J."/>
            <person name="Serra M."/>
            <person name="Gomez A."/>
        </authorList>
    </citation>
    <scope>NUCLEOTIDE SEQUENCE [LARGE SCALE GENOMIC DNA]</scope>
    <source>
        <strain evidence="1">HYR1</strain>
    </source>
</reference>
<proteinExistence type="predicted"/>
<dbReference type="EMBL" id="REGN01009772">
    <property type="protein sequence ID" value="RNA00397.1"/>
    <property type="molecule type" value="Genomic_DNA"/>
</dbReference>
<evidence type="ECO:0000313" key="1">
    <source>
        <dbReference type="EMBL" id="RNA00397.1"/>
    </source>
</evidence>
<comment type="caution">
    <text evidence="1">The sequence shown here is derived from an EMBL/GenBank/DDBJ whole genome shotgun (WGS) entry which is preliminary data.</text>
</comment>